<evidence type="ECO:0000256" key="1">
    <source>
        <dbReference type="SAM" id="Phobius"/>
    </source>
</evidence>
<name>A0A815LKE4_ADIRI</name>
<dbReference type="Proteomes" id="UP000663828">
    <property type="component" value="Unassembled WGS sequence"/>
</dbReference>
<proteinExistence type="predicted"/>
<dbReference type="EMBL" id="CAJNOR010003413">
    <property type="protein sequence ID" value="CAF1411290.1"/>
    <property type="molecule type" value="Genomic_DNA"/>
</dbReference>
<evidence type="ECO:0000313" key="2">
    <source>
        <dbReference type="EMBL" id="CAF1411290.1"/>
    </source>
</evidence>
<evidence type="ECO:0000313" key="3">
    <source>
        <dbReference type="Proteomes" id="UP000663828"/>
    </source>
</evidence>
<feature type="transmembrane region" description="Helical" evidence="1">
    <location>
        <begin position="406"/>
        <end position="438"/>
    </location>
</feature>
<feature type="transmembrane region" description="Helical" evidence="1">
    <location>
        <begin position="496"/>
        <end position="515"/>
    </location>
</feature>
<keyword evidence="1" id="KW-1133">Transmembrane helix</keyword>
<keyword evidence="3" id="KW-1185">Reference proteome</keyword>
<keyword evidence="1" id="KW-0472">Membrane</keyword>
<dbReference type="AlphaFoldDB" id="A0A815LKE4"/>
<protein>
    <submittedName>
        <fullName evidence="2">Uncharacterized protein</fullName>
    </submittedName>
</protein>
<comment type="caution">
    <text evidence="2">The sequence shown here is derived from an EMBL/GenBank/DDBJ whole genome shotgun (WGS) entry which is preliminary data.</text>
</comment>
<gene>
    <name evidence="2" type="ORF">XAT740_LOCUS34685</name>
</gene>
<accession>A0A815LKE4</accession>
<keyword evidence="1" id="KW-0812">Transmembrane</keyword>
<reference evidence="2" key="1">
    <citation type="submission" date="2021-02" db="EMBL/GenBank/DDBJ databases">
        <authorList>
            <person name="Nowell W R."/>
        </authorList>
    </citation>
    <scope>NUCLEOTIDE SEQUENCE</scope>
</reference>
<organism evidence="2 3">
    <name type="scientific">Adineta ricciae</name>
    <name type="common">Rotifer</name>
    <dbReference type="NCBI Taxonomy" id="249248"/>
    <lineage>
        <taxon>Eukaryota</taxon>
        <taxon>Metazoa</taxon>
        <taxon>Spiralia</taxon>
        <taxon>Gnathifera</taxon>
        <taxon>Rotifera</taxon>
        <taxon>Eurotatoria</taxon>
        <taxon>Bdelloidea</taxon>
        <taxon>Adinetida</taxon>
        <taxon>Adinetidae</taxon>
        <taxon>Adineta</taxon>
    </lineage>
</organism>
<feature type="transmembrane region" description="Helical" evidence="1">
    <location>
        <begin position="843"/>
        <end position="864"/>
    </location>
</feature>
<sequence>MPLRVLLPSLYKSIREKWIPWNLFDSRTTDPLIIRREILSTRLYIILVLVSLIILTTYASLSQQNETKTVLFPSESVYKNLLKTYTNNLQCTCTKVLIPYEKFVKTNPSFHQVCSSDFISQKWIDFIFKADSTLIWPIDVRTSLSSMWQLIRTFCQNAKTTVLNAFKQFNNSRLITSILLNEELLETKVSTTLNFLYRTISSNLIQSRKIIERITQANELMTGLLTNYIVVTDKFGLSQFPNGAFVLSEVNVSFYIGIFANKYISKNSTKICSCKNNGSCPLPGNIYLYHISEKFAIYDMNKIEINESLSGIIIDCLPIQMTLSSTLECFYNEICLNILLSSYSNKMNISILNQSLLTRFNPKTKIELLINQLFIENIFNQTNYSEYYLQCLPNICHYNYLNRFNVIYILTIFISLFGGISTILRAISPLIIQLFFFLKKRFCSKQIQEIQNQSENKIRLLKLFREIETKIINFNLYTKYSHNPIRIYHSILSTRLYIISMFISLCIIILSSNFVNQTIHETILNPSREEYEKLEIQYSSTLQCPCTQISIPYGDFLNVQVKYHQICSSDFIQSWWYQSFLPRNSSDVIRNFLSIASSHFQALSTFCDIVNITINDAIEKFLTRNFINSQLLSNDSFILQVNSLNNTFATLTRTEFLYRISLTNLLLHSNQYLSNIQINTYLDLRLGFNSYHEPMSISIDVNPLFDLNENDTECNCILDSTCSFDYKISQNGQRLPIDWQLEGIHGGCYIINSVLKSSMICWFKDTCLNQLRKIFYEIGVVIPSSITPLNSTLPSRYSPSTLIETIFNEMMIEEWNFSYSFDKFYHKCKPSFCSFTYEKEINIIYIITIIVSLMGGINTILKFISPVIIKISFKFISLLTHIRSSRFSFIQQTNHQTKFHSICSSDFISEKWRHYLFLDKQWIGYDRRDIRVRGSAYFSFLSSLCQISEITINNSINQFLNDMFINTQIITESQLEIQINSIILQFRNVTLEKFSESFKLLRDIMNGNAFISSYYLNWYWWKDIKHTFVTFPIKSVVMKDECSCATRSDCIDSGGIYRDSSKKQRFVMPGWNIGCSVVETLLSSTLECLYNQKCVDLLVFYLTSELSIFPYRINMSAMNFSNESHFKPDIYIQNISDELFVEEWKHKTSYSSFYHQCAPIYCSYKTKKDDYIIYTISKVLGLCGGLTIALRFTIPLIIKIIFQIRKKCRRNTVKPNE</sequence>
<feature type="transmembrane region" description="Helical" evidence="1">
    <location>
        <begin position="43"/>
        <end position="61"/>
    </location>
</feature>
<feature type="transmembrane region" description="Helical" evidence="1">
    <location>
        <begin position="1179"/>
        <end position="1202"/>
    </location>
</feature>